<dbReference type="GO" id="GO:0005829">
    <property type="term" value="C:cytosol"/>
    <property type="evidence" value="ECO:0007669"/>
    <property type="project" value="TreeGrafter"/>
</dbReference>
<dbReference type="AlphaFoldDB" id="A0A542ZIF3"/>
<dbReference type="InterPro" id="IPR010982">
    <property type="entry name" value="Lambda_DNA-bd_dom_sf"/>
</dbReference>
<comment type="caution">
    <text evidence="3">The sequence shown here is derived from an EMBL/GenBank/DDBJ whole genome shotgun (WGS) entry which is preliminary data.</text>
</comment>
<keyword evidence="1 3" id="KW-0238">DNA-binding</keyword>
<dbReference type="Proteomes" id="UP000319514">
    <property type="component" value="Unassembled WGS sequence"/>
</dbReference>
<organism evidence="3 4">
    <name type="scientific">Oryzihumus leptocrescens</name>
    <dbReference type="NCBI Taxonomy" id="297536"/>
    <lineage>
        <taxon>Bacteria</taxon>
        <taxon>Bacillati</taxon>
        <taxon>Actinomycetota</taxon>
        <taxon>Actinomycetes</taxon>
        <taxon>Micrococcales</taxon>
        <taxon>Intrasporangiaceae</taxon>
        <taxon>Oryzihumus</taxon>
    </lineage>
</organism>
<dbReference type="RefSeq" id="WP_141788071.1">
    <property type="nucleotide sequence ID" value="NZ_BAAAKX010000021.1"/>
</dbReference>
<dbReference type="GO" id="GO:0003677">
    <property type="term" value="F:DNA binding"/>
    <property type="evidence" value="ECO:0007669"/>
    <property type="project" value="UniProtKB-KW"/>
</dbReference>
<proteinExistence type="predicted"/>
<dbReference type="InterPro" id="IPR050807">
    <property type="entry name" value="TransReg_Diox_bact_type"/>
</dbReference>
<feature type="domain" description="HTH cro/C1-type" evidence="2">
    <location>
        <begin position="20"/>
        <end position="74"/>
    </location>
</feature>
<evidence type="ECO:0000259" key="2">
    <source>
        <dbReference type="PROSITE" id="PS50943"/>
    </source>
</evidence>
<gene>
    <name evidence="3" type="ORF">FB474_1516</name>
</gene>
<dbReference type="CDD" id="cd00093">
    <property type="entry name" value="HTH_XRE"/>
    <property type="match status" value="1"/>
</dbReference>
<dbReference type="InterPro" id="IPR001387">
    <property type="entry name" value="Cro/C1-type_HTH"/>
</dbReference>
<dbReference type="Gene3D" id="1.10.260.40">
    <property type="entry name" value="lambda repressor-like DNA-binding domains"/>
    <property type="match status" value="1"/>
</dbReference>
<keyword evidence="4" id="KW-1185">Reference proteome</keyword>
<dbReference type="SMART" id="SM00530">
    <property type="entry name" value="HTH_XRE"/>
    <property type="match status" value="1"/>
</dbReference>
<protein>
    <submittedName>
        <fullName evidence="3">DNA-binding XRE family transcriptional regulator</fullName>
    </submittedName>
</protein>
<reference evidence="3 4" key="1">
    <citation type="submission" date="2019-06" db="EMBL/GenBank/DDBJ databases">
        <title>Sequencing the genomes of 1000 actinobacteria strains.</title>
        <authorList>
            <person name="Klenk H.-P."/>
        </authorList>
    </citation>
    <scope>NUCLEOTIDE SEQUENCE [LARGE SCALE GENOMIC DNA]</scope>
    <source>
        <strain evidence="3 4">DSM 18082</strain>
    </source>
</reference>
<dbReference type="EMBL" id="VFOQ01000001">
    <property type="protein sequence ID" value="TQL60133.1"/>
    <property type="molecule type" value="Genomic_DNA"/>
</dbReference>
<dbReference type="PROSITE" id="PS50943">
    <property type="entry name" value="HTH_CROC1"/>
    <property type="match status" value="1"/>
</dbReference>
<dbReference type="PANTHER" id="PTHR46797:SF1">
    <property type="entry name" value="METHYLPHOSPHONATE SYNTHASE"/>
    <property type="match status" value="1"/>
</dbReference>
<dbReference type="OrthoDB" id="3188736at2"/>
<name>A0A542ZIF3_9MICO</name>
<accession>A0A542ZIF3</accession>
<dbReference type="SUPFAM" id="SSF47413">
    <property type="entry name" value="lambda repressor-like DNA-binding domains"/>
    <property type="match status" value="1"/>
</dbReference>
<dbReference type="GO" id="GO:0003700">
    <property type="term" value="F:DNA-binding transcription factor activity"/>
    <property type="evidence" value="ECO:0007669"/>
    <property type="project" value="TreeGrafter"/>
</dbReference>
<evidence type="ECO:0000256" key="1">
    <source>
        <dbReference type="ARBA" id="ARBA00023125"/>
    </source>
</evidence>
<dbReference type="Pfam" id="PF13560">
    <property type="entry name" value="HTH_31"/>
    <property type="match status" value="1"/>
</dbReference>
<evidence type="ECO:0000313" key="4">
    <source>
        <dbReference type="Proteomes" id="UP000319514"/>
    </source>
</evidence>
<sequence length="101" mass="11408">MADDPDVLALFARRALGHRLRDARIEADLLLPEAAARAGISWQYLSDCERGNKLPSLVTLLAICSTYNLLLTELLDDVYPFGRRRRPKELPPPPPDARRRS</sequence>
<evidence type="ECO:0000313" key="3">
    <source>
        <dbReference type="EMBL" id="TQL60133.1"/>
    </source>
</evidence>
<dbReference type="PANTHER" id="PTHR46797">
    <property type="entry name" value="HTH-TYPE TRANSCRIPTIONAL REGULATOR"/>
    <property type="match status" value="1"/>
</dbReference>